<protein>
    <submittedName>
        <fullName evidence="2">Membrane protein</fullName>
    </submittedName>
</protein>
<dbReference type="RefSeq" id="WP_203931801.1">
    <property type="nucleotide sequence ID" value="NZ_BOPH01000094.1"/>
</dbReference>
<feature type="transmembrane region" description="Helical" evidence="1">
    <location>
        <begin position="131"/>
        <end position="149"/>
    </location>
</feature>
<proteinExistence type="predicted"/>
<reference evidence="2" key="1">
    <citation type="submission" date="2021-01" db="EMBL/GenBank/DDBJ databases">
        <title>Whole genome shotgun sequence of Virgisporangium ochraceum NBRC 16418.</title>
        <authorList>
            <person name="Komaki H."/>
            <person name="Tamura T."/>
        </authorList>
    </citation>
    <scope>NUCLEOTIDE SEQUENCE</scope>
    <source>
        <strain evidence="2">NBRC 16418</strain>
    </source>
</reference>
<evidence type="ECO:0000313" key="3">
    <source>
        <dbReference type="Proteomes" id="UP000635606"/>
    </source>
</evidence>
<keyword evidence="1" id="KW-0472">Membrane</keyword>
<dbReference type="EMBL" id="BOPH01000094">
    <property type="protein sequence ID" value="GIJ71937.1"/>
    <property type="molecule type" value="Genomic_DNA"/>
</dbReference>
<feature type="transmembrane region" description="Helical" evidence="1">
    <location>
        <begin position="83"/>
        <end position="101"/>
    </location>
</feature>
<name>A0A8J4EH83_9ACTN</name>
<keyword evidence="1" id="KW-1133">Transmembrane helix</keyword>
<keyword evidence="3" id="KW-1185">Reference proteome</keyword>
<dbReference type="AlphaFoldDB" id="A0A8J4EH83"/>
<evidence type="ECO:0000256" key="1">
    <source>
        <dbReference type="SAM" id="Phobius"/>
    </source>
</evidence>
<sequence>MRIALSARLDGEDPGFDPDDHLRRCAGCREWFERASALAAMTRVPTPTPDLTELVLARVAADRAASAAATVARRVWWTDALRLVLGGLAAVQLLLALPGVLGLEGTHAHHEVAAVAVAFLLAAFKPALARPYAPVAVVLAGCLVLSAVLDLSRGESTLAHQAGHLMTIVPAAMLVALAYRPGNPTPNQPGHGRREEVAVR</sequence>
<keyword evidence="1" id="KW-0812">Transmembrane</keyword>
<dbReference type="Proteomes" id="UP000635606">
    <property type="component" value="Unassembled WGS sequence"/>
</dbReference>
<accession>A0A8J4EH83</accession>
<feature type="transmembrane region" description="Helical" evidence="1">
    <location>
        <begin position="161"/>
        <end position="179"/>
    </location>
</feature>
<comment type="caution">
    <text evidence="2">The sequence shown here is derived from an EMBL/GenBank/DDBJ whole genome shotgun (WGS) entry which is preliminary data.</text>
</comment>
<organism evidence="2 3">
    <name type="scientific">Virgisporangium ochraceum</name>
    <dbReference type="NCBI Taxonomy" id="65505"/>
    <lineage>
        <taxon>Bacteria</taxon>
        <taxon>Bacillati</taxon>
        <taxon>Actinomycetota</taxon>
        <taxon>Actinomycetes</taxon>
        <taxon>Micromonosporales</taxon>
        <taxon>Micromonosporaceae</taxon>
        <taxon>Virgisporangium</taxon>
    </lineage>
</organism>
<gene>
    <name evidence="2" type="ORF">Voc01_068540</name>
</gene>
<evidence type="ECO:0000313" key="2">
    <source>
        <dbReference type="EMBL" id="GIJ71937.1"/>
    </source>
</evidence>